<dbReference type="SUPFAM" id="SSF55729">
    <property type="entry name" value="Acyl-CoA N-acyltransferases (Nat)"/>
    <property type="match status" value="1"/>
</dbReference>
<dbReference type="STRING" id="48256.CLHUN_14320"/>
<sequence>MFDIYEECPQYSGGLVSLRGTVAEDAEELLKCYSDLEAVPFFNSDNCHGDDFHYETLERMLQAIEFWDFSYRNKYFVRWTVILNSTGEKVGTVEMFHRLAEDEFNHYGVLRIDLQSRCETREIIGDILNIARDDFYTAFNVKAMLTKAVPDASQRISALTENGFIPLGKKLMTYDHYFLGKMLE</sequence>
<name>A0A1V4SLY2_RUMHU</name>
<dbReference type="InterPro" id="IPR016181">
    <property type="entry name" value="Acyl_CoA_acyltransferase"/>
</dbReference>
<dbReference type="AlphaFoldDB" id="A0A1V4SLY2"/>
<evidence type="ECO:0008006" key="3">
    <source>
        <dbReference type="Google" id="ProtNLM"/>
    </source>
</evidence>
<comment type="caution">
    <text evidence="1">The sequence shown here is derived from an EMBL/GenBank/DDBJ whole genome shotgun (WGS) entry which is preliminary data.</text>
</comment>
<dbReference type="Gene3D" id="3.40.630.30">
    <property type="match status" value="1"/>
</dbReference>
<dbReference type="Proteomes" id="UP000191554">
    <property type="component" value="Unassembled WGS sequence"/>
</dbReference>
<keyword evidence="2" id="KW-1185">Reference proteome</keyword>
<organism evidence="1 2">
    <name type="scientific">Ruminiclostridium hungatei</name>
    <name type="common">Clostridium hungatei</name>
    <dbReference type="NCBI Taxonomy" id="48256"/>
    <lineage>
        <taxon>Bacteria</taxon>
        <taxon>Bacillati</taxon>
        <taxon>Bacillota</taxon>
        <taxon>Clostridia</taxon>
        <taxon>Eubacteriales</taxon>
        <taxon>Oscillospiraceae</taxon>
        <taxon>Ruminiclostridium</taxon>
    </lineage>
</organism>
<evidence type="ECO:0000313" key="1">
    <source>
        <dbReference type="EMBL" id="OPX44878.1"/>
    </source>
</evidence>
<dbReference type="OrthoDB" id="359038at2"/>
<protein>
    <recommendedName>
        <fullName evidence="3">N-acetyltransferase domain-containing protein</fullName>
    </recommendedName>
</protein>
<dbReference type="EMBL" id="MZGX01000007">
    <property type="protein sequence ID" value="OPX44878.1"/>
    <property type="molecule type" value="Genomic_DNA"/>
</dbReference>
<accession>A0A1V4SLY2</accession>
<gene>
    <name evidence="1" type="ORF">CLHUN_14320</name>
</gene>
<proteinExistence type="predicted"/>
<evidence type="ECO:0000313" key="2">
    <source>
        <dbReference type="Proteomes" id="UP000191554"/>
    </source>
</evidence>
<reference evidence="1 2" key="1">
    <citation type="submission" date="2017-03" db="EMBL/GenBank/DDBJ databases">
        <title>Genome sequence of Clostridium hungatei DSM 14427.</title>
        <authorList>
            <person name="Poehlein A."/>
            <person name="Daniel R."/>
        </authorList>
    </citation>
    <scope>NUCLEOTIDE SEQUENCE [LARGE SCALE GENOMIC DNA]</scope>
    <source>
        <strain evidence="1 2">DSM 14427</strain>
    </source>
</reference>